<comment type="subcellular location">
    <subcellularLocation>
        <location evidence="1">Membrane</location>
        <topology evidence="1">Multi-pass membrane protein</topology>
    </subcellularLocation>
</comment>
<evidence type="ECO:0000256" key="4">
    <source>
        <dbReference type="ARBA" id="ARBA00023136"/>
    </source>
</evidence>
<dbReference type="EMBL" id="CP031968">
    <property type="protein sequence ID" value="AXT46972.1"/>
    <property type="molecule type" value="Genomic_DNA"/>
</dbReference>
<evidence type="ECO:0000256" key="3">
    <source>
        <dbReference type="ARBA" id="ARBA00022989"/>
    </source>
</evidence>
<keyword evidence="2 5" id="KW-0812">Transmembrane</keyword>
<evidence type="ECO:0000313" key="7">
    <source>
        <dbReference type="Proteomes" id="UP000259465"/>
    </source>
</evidence>
<keyword evidence="7" id="KW-1185">Reference proteome</keyword>
<feature type="transmembrane region" description="Helical" evidence="5">
    <location>
        <begin position="52"/>
        <end position="71"/>
    </location>
</feature>
<keyword evidence="3 5" id="KW-1133">Transmembrane helix</keyword>
<sequence>MQARIDRILSSPALWLAARLFLAVVFVSGGLAKVIDIEGSLAETRAAGLEPAGLFNAAAAIALLFGSLLLLLDRALFLGALILTGFLALTILLVHSFWQQTGPQAQISLYFALEHISLVGGLLLAAIVSTMRRRLLPG</sequence>
<organism evidence="6 7">
    <name type="scientific">Chromobacterium rhizoryzae</name>
    <dbReference type="NCBI Taxonomy" id="1778675"/>
    <lineage>
        <taxon>Bacteria</taxon>
        <taxon>Pseudomonadati</taxon>
        <taxon>Pseudomonadota</taxon>
        <taxon>Betaproteobacteria</taxon>
        <taxon>Neisseriales</taxon>
        <taxon>Chromobacteriaceae</taxon>
        <taxon>Chromobacterium</taxon>
    </lineage>
</organism>
<dbReference type="GeneID" id="58560291"/>
<keyword evidence="4 5" id="KW-0472">Membrane</keyword>
<proteinExistence type="predicted"/>
<dbReference type="RefSeq" id="WP_019100803.1">
    <property type="nucleotide sequence ID" value="NZ_CP031968.1"/>
</dbReference>
<feature type="transmembrane region" description="Helical" evidence="5">
    <location>
        <begin position="76"/>
        <end position="98"/>
    </location>
</feature>
<dbReference type="GO" id="GO:0016020">
    <property type="term" value="C:membrane"/>
    <property type="evidence" value="ECO:0007669"/>
    <property type="project" value="UniProtKB-SubCell"/>
</dbReference>
<name>A0AAD0RR32_9NEIS</name>
<feature type="transmembrane region" description="Helical" evidence="5">
    <location>
        <begin position="12"/>
        <end position="32"/>
    </location>
</feature>
<evidence type="ECO:0000313" key="6">
    <source>
        <dbReference type="EMBL" id="AXT46972.1"/>
    </source>
</evidence>
<dbReference type="InterPro" id="IPR032808">
    <property type="entry name" value="DoxX"/>
</dbReference>
<reference evidence="6 7" key="1">
    <citation type="submission" date="2018-08" db="EMBL/GenBank/DDBJ databases">
        <title>Complete genome sequence of JP2-74.</title>
        <authorList>
            <person name="Wu L."/>
        </authorList>
    </citation>
    <scope>NUCLEOTIDE SEQUENCE [LARGE SCALE GENOMIC DNA]</scope>
    <source>
        <strain evidence="6 7">JP2-74</strain>
    </source>
</reference>
<dbReference type="AlphaFoldDB" id="A0AAD0RR32"/>
<accession>A0AAD0RR32</accession>
<gene>
    <name evidence="6" type="ORF">D1345_12520</name>
</gene>
<feature type="transmembrane region" description="Helical" evidence="5">
    <location>
        <begin position="110"/>
        <end position="128"/>
    </location>
</feature>
<dbReference type="KEGG" id="crz:D1345_12520"/>
<evidence type="ECO:0000256" key="5">
    <source>
        <dbReference type="SAM" id="Phobius"/>
    </source>
</evidence>
<evidence type="ECO:0000256" key="1">
    <source>
        <dbReference type="ARBA" id="ARBA00004141"/>
    </source>
</evidence>
<protein>
    <submittedName>
        <fullName evidence="6">DoxX family protein</fullName>
    </submittedName>
</protein>
<evidence type="ECO:0000256" key="2">
    <source>
        <dbReference type="ARBA" id="ARBA00022692"/>
    </source>
</evidence>
<dbReference type="Proteomes" id="UP000259465">
    <property type="component" value="Chromosome"/>
</dbReference>
<dbReference type="Pfam" id="PF07681">
    <property type="entry name" value="DoxX"/>
    <property type="match status" value="1"/>
</dbReference>